<keyword evidence="2" id="KW-1185">Reference proteome</keyword>
<proteinExistence type="predicted"/>
<comment type="caution">
    <text evidence="1">The sequence shown here is derived from an EMBL/GenBank/DDBJ whole genome shotgun (WGS) entry which is preliminary data.</text>
</comment>
<reference evidence="2" key="1">
    <citation type="journal article" date="2019" name="Int. J. Syst. Evol. Microbiol.">
        <title>The Global Catalogue of Microorganisms (GCM) 10K type strain sequencing project: providing services to taxonomists for standard genome sequencing and annotation.</title>
        <authorList>
            <consortium name="The Broad Institute Genomics Platform"/>
            <consortium name="The Broad Institute Genome Sequencing Center for Infectious Disease"/>
            <person name="Wu L."/>
            <person name="Ma J."/>
        </authorList>
    </citation>
    <scope>NUCLEOTIDE SEQUENCE [LARGE SCALE GENOMIC DNA]</scope>
    <source>
        <strain evidence="2">CCUG 61948</strain>
    </source>
</reference>
<dbReference type="EMBL" id="JBHTHY010000003">
    <property type="protein sequence ID" value="MFD0796968.1"/>
    <property type="molecule type" value="Genomic_DNA"/>
</dbReference>
<dbReference type="Proteomes" id="UP001597012">
    <property type="component" value="Unassembled WGS sequence"/>
</dbReference>
<evidence type="ECO:0000313" key="1">
    <source>
        <dbReference type="EMBL" id="MFD0796968.1"/>
    </source>
</evidence>
<evidence type="ECO:0000313" key="2">
    <source>
        <dbReference type="Proteomes" id="UP001597012"/>
    </source>
</evidence>
<sequence length="94" mass="10471">MGYGKQFVADLGDGEDVAIYLVNAGLVFGRRKHHFECGLGIVNDFMKNKPFTTFLQPSGFVGYRIQNLRSTGPFDFRTGLGCPETLYVGLGLWF</sequence>
<accession>A0ABW3B106</accession>
<name>A0ABW3B106_9FLAO</name>
<protein>
    <submittedName>
        <fullName evidence="1">Uncharacterized protein</fullName>
    </submittedName>
</protein>
<organism evidence="1 2">
    <name type="scientific">Maribacter chungangensis</name>
    <dbReference type="NCBI Taxonomy" id="1069117"/>
    <lineage>
        <taxon>Bacteria</taxon>
        <taxon>Pseudomonadati</taxon>
        <taxon>Bacteroidota</taxon>
        <taxon>Flavobacteriia</taxon>
        <taxon>Flavobacteriales</taxon>
        <taxon>Flavobacteriaceae</taxon>
        <taxon>Maribacter</taxon>
    </lineage>
</organism>
<dbReference type="RefSeq" id="WP_379932961.1">
    <property type="nucleotide sequence ID" value="NZ_JBHTHY010000003.1"/>
</dbReference>
<gene>
    <name evidence="1" type="ORF">ACFQZJ_05820</name>
</gene>